<dbReference type="InterPro" id="IPR052513">
    <property type="entry name" value="Thioester_dehydratase-like"/>
</dbReference>
<feature type="domain" description="ChsH2 C-terminal OB-fold" evidence="1">
    <location>
        <begin position="61"/>
        <end position="124"/>
    </location>
</feature>
<keyword evidence="4" id="KW-1185">Reference proteome</keyword>
<dbReference type="EMBL" id="JACBZR010000001">
    <property type="protein sequence ID" value="NYI78377.1"/>
    <property type="molecule type" value="Genomic_DNA"/>
</dbReference>
<comment type="caution">
    <text evidence="3">The sequence shown here is derived from an EMBL/GenBank/DDBJ whole genome shotgun (WGS) entry which is preliminary data.</text>
</comment>
<dbReference type="InterPro" id="IPR012340">
    <property type="entry name" value="NA-bd_OB-fold"/>
</dbReference>
<evidence type="ECO:0000313" key="3">
    <source>
        <dbReference type="EMBL" id="NYI78377.1"/>
    </source>
</evidence>
<dbReference type="InterPro" id="IPR002878">
    <property type="entry name" value="ChsH2_C"/>
</dbReference>
<protein>
    <recommendedName>
        <fullName evidence="5">Zn-ribbon domain-containing OB-fold protein</fullName>
    </recommendedName>
</protein>
<dbReference type="PANTHER" id="PTHR34075:SF5">
    <property type="entry name" value="BLR3430 PROTEIN"/>
    <property type="match status" value="1"/>
</dbReference>
<accession>A0A7Z0DMT7</accession>
<dbReference type="Pfam" id="PF12172">
    <property type="entry name" value="zf-ChsH2"/>
    <property type="match status" value="1"/>
</dbReference>
<dbReference type="AlphaFoldDB" id="A0A7Z0DMT7"/>
<dbReference type="Pfam" id="PF01796">
    <property type="entry name" value="OB_ChsH2_C"/>
    <property type="match status" value="1"/>
</dbReference>
<evidence type="ECO:0000259" key="2">
    <source>
        <dbReference type="Pfam" id="PF12172"/>
    </source>
</evidence>
<dbReference type="RefSeq" id="WP_179658711.1">
    <property type="nucleotide sequence ID" value="NZ_JACBZR010000001.1"/>
</dbReference>
<evidence type="ECO:0000313" key="4">
    <source>
        <dbReference type="Proteomes" id="UP000564496"/>
    </source>
</evidence>
<dbReference type="Proteomes" id="UP000564496">
    <property type="component" value="Unassembled WGS sequence"/>
</dbReference>
<sequence>MSTYFPPGLPTDPPVLDPETRPYWAAAEQDSLVVPFCTACEQHFWYPRGFCPRCTGDAVEWPRVSGHGEIYSYSVVRRGFGAWAKHTPFVIAWVTLDIGVTVLTNVVGCTEDQLAVGLPVTALFEAGDGNPPALRFTPRAGS</sequence>
<dbReference type="SUPFAM" id="SSF50249">
    <property type="entry name" value="Nucleic acid-binding proteins"/>
    <property type="match status" value="1"/>
</dbReference>
<evidence type="ECO:0008006" key="5">
    <source>
        <dbReference type="Google" id="ProtNLM"/>
    </source>
</evidence>
<gene>
    <name evidence="3" type="ORF">BJ988_003025</name>
</gene>
<reference evidence="3 4" key="1">
    <citation type="submission" date="2020-07" db="EMBL/GenBank/DDBJ databases">
        <title>Sequencing the genomes of 1000 actinobacteria strains.</title>
        <authorList>
            <person name="Klenk H.-P."/>
        </authorList>
    </citation>
    <scope>NUCLEOTIDE SEQUENCE [LARGE SCALE GENOMIC DNA]</scope>
    <source>
        <strain evidence="3 4">DSM 26487</strain>
    </source>
</reference>
<dbReference type="InterPro" id="IPR022002">
    <property type="entry name" value="ChsH2_Znr"/>
</dbReference>
<evidence type="ECO:0000259" key="1">
    <source>
        <dbReference type="Pfam" id="PF01796"/>
    </source>
</evidence>
<proteinExistence type="predicted"/>
<dbReference type="PANTHER" id="PTHR34075">
    <property type="entry name" value="BLR3430 PROTEIN"/>
    <property type="match status" value="1"/>
</dbReference>
<feature type="domain" description="ChsH2 rubredoxin-like zinc ribbon" evidence="2">
    <location>
        <begin position="24"/>
        <end position="60"/>
    </location>
</feature>
<dbReference type="Gene3D" id="6.10.30.10">
    <property type="match status" value="1"/>
</dbReference>
<organism evidence="3 4">
    <name type="scientific">Nocardioides panzhihuensis</name>
    <dbReference type="NCBI Taxonomy" id="860243"/>
    <lineage>
        <taxon>Bacteria</taxon>
        <taxon>Bacillati</taxon>
        <taxon>Actinomycetota</taxon>
        <taxon>Actinomycetes</taxon>
        <taxon>Propionibacteriales</taxon>
        <taxon>Nocardioidaceae</taxon>
        <taxon>Nocardioides</taxon>
    </lineage>
</organism>
<name>A0A7Z0DMT7_9ACTN</name>